<feature type="domain" description="Autotransporter" evidence="5">
    <location>
        <begin position="99"/>
        <end position="187"/>
    </location>
</feature>
<keyword evidence="3" id="KW-0998">Cell outer membrane</keyword>
<dbReference type="GO" id="GO:0009279">
    <property type="term" value="C:cell outer membrane"/>
    <property type="evidence" value="ECO:0007669"/>
    <property type="project" value="UniProtKB-SubCell"/>
</dbReference>
<protein>
    <submittedName>
        <fullName evidence="6">Transporter</fullName>
    </submittedName>
</protein>
<comment type="caution">
    <text evidence="6">The sequence shown here is derived from an EMBL/GenBank/DDBJ whole genome shotgun (WGS) entry which is preliminary data.</text>
</comment>
<evidence type="ECO:0000256" key="1">
    <source>
        <dbReference type="ARBA" id="ARBA00004442"/>
    </source>
</evidence>
<evidence type="ECO:0000256" key="2">
    <source>
        <dbReference type="ARBA" id="ARBA00023136"/>
    </source>
</evidence>
<name>A0A9D1T3W2_9BACT</name>
<evidence type="ECO:0000313" key="6">
    <source>
        <dbReference type="EMBL" id="HIV09703.1"/>
    </source>
</evidence>
<keyword evidence="2" id="KW-0472">Membrane</keyword>
<evidence type="ECO:0000256" key="3">
    <source>
        <dbReference type="ARBA" id="ARBA00023237"/>
    </source>
</evidence>
<sequence length="406" mass="44800">MKKPLQLAALLCGCLVTSVAFAQAGDKGPGFRFGNGWNLGASVSVGAFWENNAHDSTEDKESGAGWRVQPSLSLSKQLGSRSSFNTNLFYTMERGFDDEDAEDSDSYGISLGYSRKLSQRWGLSVSASYSHSENDEFYGVGWDAANPTLPRIDVDKTDNYQASAGLSYSGNKWNLSFGATWSRTDRDESWGTQSDSYGLSIGAGYKLSRTLSANLSGSMSISDPEDGDTSTSYSLMGGFTKTLSDRLSLTAMAGLSFQDYNGYEDDTTVDPSYTLSLSYKASRRIALALSMHSTYESEYYNDGYYNARTTYVWSHNLTGSMTVQWSDKLYSTLSVSGFYEEHVATVSGLGDRDRKYVQLAFNTSYRFNSYVSMYGSVSWKNDQYDYDSGDDSADDIRLDVGMTFTL</sequence>
<dbReference type="SUPFAM" id="SSF56935">
    <property type="entry name" value="Porins"/>
    <property type="match status" value="1"/>
</dbReference>
<reference evidence="6" key="1">
    <citation type="submission" date="2020-10" db="EMBL/GenBank/DDBJ databases">
        <authorList>
            <person name="Gilroy R."/>
        </authorList>
    </citation>
    <scope>NUCLEOTIDE SEQUENCE</scope>
    <source>
        <strain evidence="6">35461</strain>
    </source>
</reference>
<feature type="signal peptide" evidence="4">
    <location>
        <begin position="1"/>
        <end position="22"/>
    </location>
</feature>
<evidence type="ECO:0000256" key="4">
    <source>
        <dbReference type="SAM" id="SignalP"/>
    </source>
</evidence>
<dbReference type="Proteomes" id="UP000886845">
    <property type="component" value="Unassembled WGS sequence"/>
</dbReference>
<dbReference type="InterPro" id="IPR036942">
    <property type="entry name" value="Beta-barrel_TonB_sf"/>
</dbReference>
<dbReference type="Pfam" id="PF03797">
    <property type="entry name" value="Autotransporter"/>
    <property type="match status" value="1"/>
</dbReference>
<evidence type="ECO:0000313" key="7">
    <source>
        <dbReference type="Proteomes" id="UP000886845"/>
    </source>
</evidence>
<accession>A0A9D1T3W2</accession>
<evidence type="ECO:0000259" key="5">
    <source>
        <dbReference type="Pfam" id="PF03797"/>
    </source>
</evidence>
<comment type="subcellular location">
    <subcellularLocation>
        <location evidence="1">Cell outer membrane</location>
    </subcellularLocation>
</comment>
<dbReference type="AlphaFoldDB" id="A0A9D1T3W2"/>
<gene>
    <name evidence="6" type="ORF">IAC79_06290</name>
</gene>
<dbReference type="InterPro" id="IPR005546">
    <property type="entry name" value="Autotransporte_beta"/>
</dbReference>
<feature type="chain" id="PRO_5038876104" evidence="4">
    <location>
        <begin position="23"/>
        <end position="406"/>
    </location>
</feature>
<proteinExistence type="predicted"/>
<dbReference type="EMBL" id="DVOR01000206">
    <property type="protein sequence ID" value="HIV09703.1"/>
    <property type="molecule type" value="Genomic_DNA"/>
</dbReference>
<keyword evidence="4" id="KW-0732">Signal</keyword>
<organism evidence="6 7">
    <name type="scientific">Candidatus Spyradenecus faecavium</name>
    <dbReference type="NCBI Taxonomy" id="2840947"/>
    <lineage>
        <taxon>Bacteria</taxon>
        <taxon>Pseudomonadati</taxon>
        <taxon>Lentisphaerota</taxon>
        <taxon>Lentisphaeria</taxon>
        <taxon>Lentisphaerales</taxon>
        <taxon>Lentisphaeraceae</taxon>
        <taxon>Lentisphaeraceae incertae sedis</taxon>
        <taxon>Candidatus Spyradenecus</taxon>
    </lineage>
</organism>
<dbReference type="Gene3D" id="2.40.170.20">
    <property type="entry name" value="TonB-dependent receptor, beta-barrel domain"/>
    <property type="match status" value="1"/>
</dbReference>
<reference evidence="6" key="2">
    <citation type="journal article" date="2021" name="PeerJ">
        <title>Extensive microbial diversity within the chicken gut microbiome revealed by metagenomics and culture.</title>
        <authorList>
            <person name="Gilroy R."/>
            <person name="Ravi A."/>
            <person name="Getino M."/>
            <person name="Pursley I."/>
            <person name="Horton D.L."/>
            <person name="Alikhan N.F."/>
            <person name="Baker D."/>
            <person name="Gharbi K."/>
            <person name="Hall N."/>
            <person name="Watson M."/>
            <person name="Adriaenssens E.M."/>
            <person name="Foster-Nyarko E."/>
            <person name="Jarju S."/>
            <person name="Secka A."/>
            <person name="Antonio M."/>
            <person name="Oren A."/>
            <person name="Chaudhuri R.R."/>
            <person name="La Ragione R."/>
            <person name="Hildebrand F."/>
            <person name="Pallen M.J."/>
        </authorList>
    </citation>
    <scope>NUCLEOTIDE SEQUENCE</scope>
    <source>
        <strain evidence="6">35461</strain>
    </source>
</reference>